<dbReference type="InterPro" id="IPR000743">
    <property type="entry name" value="Glyco_hydro_28"/>
</dbReference>
<comment type="similarity">
    <text evidence="1 4">Belongs to the glycosyl hydrolase 28 family.</text>
</comment>
<dbReference type="InterPro" id="IPR051801">
    <property type="entry name" value="GH28_Enzymes"/>
</dbReference>
<dbReference type="SUPFAM" id="SSF51126">
    <property type="entry name" value="Pectin lyase-like"/>
    <property type="match status" value="1"/>
</dbReference>
<accession>A0ABD3LQY7</accession>
<evidence type="ECO:0000256" key="1">
    <source>
        <dbReference type="ARBA" id="ARBA00008834"/>
    </source>
</evidence>
<dbReference type="Pfam" id="PF00295">
    <property type="entry name" value="Glyco_hydro_28"/>
    <property type="match status" value="1"/>
</dbReference>
<dbReference type="PANTHER" id="PTHR31339">
    <property type="entry name" value="PECTIN LYASE-RELATED"/>
    <property type="match status" value="1"/>
</dbReference>
<comment type="caution">
    <text evidence="6">The sequence shown here is derived from an EMBL/GenBank/DDBJ whole genome shotgun (WGS) entry which is preliminary data.</text>
</comment>
<evidence type="ECO:0000256" key="5">
    <source>
        <dbReference type="SAM" id="SignalP"/>
    </source>
</evidence>
<dbReference type="Proteomes" id="UP001634007">
    <property type="component" value="Unassembled WGS sequence"/>
</dbReference>
<gene>
    <name evidence="6" type="ORF">ACJRO7_000449</name>
</gene>
<evidence type="ECO:0000313" key="6">
    <source>
        <dbReference type="EMBL" id="KAL3753053.1"/>
    </source>
</evidence>
<evidence type="ECO:0000256" key="4">
    <source>
        <dbReference type="RuleBase" id="RU361169"/>
    </source>
</evidence>
<proteinExistence type="inferred from homology"/>
<keyword evidence="2 4" id="KW-0378">Hydrolase</keyword>
<dbReference type="EMBL" id="JBJKBG010000001">
    <property type="protein sequence ID" value="KAL3753053.1"/>
    <property type="molecule type" value="Genomic_DNA"/>
</dbReference>
<evidence type="ECO:0008006" key="8">
    <source>
        <dbReference type="Google" id="ProtNLM"/>
    </source>
</evidence>
<name>A0ABD3LQY7_EUCGL</name>
<keyword evidence="7" id="KW-1185">Reference proteome</keyword>
<dbReference type="Gene3D" id="2.160.20.10">
    <property type="entry name" value="Single-stranded right-handed beta-helix, Pectin lyase-like"/>
    <property type="match status" value="1"/>
</dbReference>
<dbReference type="PANTHER" id="PTHR31339:SF15">
    <property type="entry name" value="PECTIN LYASE-LIKE SUPERFAMILY PROTEIN"/>
    <property type="match status" value="1"/>
</dbReference>
<sequence>MLGALLLLLAQSNAVNTREGDSEGQCEYKLAMDLDPRPNGKTLNPVAFQNAIFYLKSFADKGGAQLYVPPGSWLTGSFNLTSHLTLFLEREATVLVSQDPSHWDIVEPLPSNGCGIQTPGRRYRSLINGYGSHDVVVTSDNGTIDGQGAFWWDLFTTHSLNYSHPHLMEFVEAKHVVVSNITFLNAPAYNIHPVYCSDVHIQNVSITASPESPHTVGIVPGYVWFYHGKFLDSSDNICIEDCSISMGYDSIALRSGWDEYGISYNKPTSHVHIRRAYLQLHSSSSGYIEDMTVSGVDRDDIHMAFGAKGHFGSHLDENFNPNALPALRYTTLQNVVGRSITIAGNFTGISESPFTSICLSNISLFLNPGSLISWICSDVSGSYSSVLPEPCPELAGSSSNSSSACISSGTAIGNSTAL</sequence>
<evidence type="ECO:0000313" key="7">
    <source>
        <dbReference type="Proteomes" id="UP001634007"/>
    </source>
</evidence>
<dbReference type="InterPro" id="IPR012334">
    <property type="entry name" value="Pectin_lyas_fold"/>
</dbReference>
<reference evidence="6 7" key="1">
    <citation type="submission" date="2024-11" db="EMBL/GenBank/DDBJ databases">
        <title>Chromosome-level genome assembly of Eucalyptus globulus Labill. provides insights into its genome evolution.</title>
        <authorList>
            <person name="Li X."/>
        </authorList>
    </citation>
    <scope>NUCLEOTIDE SEQUENCE [LARGE SCALE GENOMIC DNA]</scope>
    <source>
        <strain evidence="6">CL2024</strain>
        <tissue evidence="6">Fresh tender leaves</tissue>
    </source>
</reference>
<dbReference type="GO" id="GO:0016798">
    <property type="term" value="F:hydrolase activity, acting on glycosyl bonds"/>
    <property type="evidence" value="ECO:0007669"/>
    <property type="project" value="UniProtKB-KW"/>
</dbReference>
<keyword evidence="5" id="KW-0732">Signal</keyword>
<feature type="chain" id="PRO_5044885531" description="Polygalacturonase" evidence="5">
    <location>
        <begin position="18"/>
        <end position="418"/>
    </location>
</feature>
<protein>
    <recommendedName>
        <fullName evidence="8">Polygalacturonase</fullName>
    </recommendedName>
</protein>
<keyword evidence="3 4" id="KW-0326">Glycosidase</keyword>
<evidence type="ECO:0000256" key="2">
    <source>
        <dbReference type="ARBA" id="ARBA00022801"/>
    </source>
</evidence>
<organism evidence="6 7">
    <name type="scientific">Eucalyptus globulus</name>
    <name type="common">Tasmanian blue gum</name>
    <dbReference type="NCBI Taxonomy" id="34317"/>
    <lineage>
        <taxon>Eukaryota</taxon>
        <taxon>Viridiplantae</taxon>
        <taxon>Streptophyta</taxon>
        <taxon>Embryophyta</taxon>
        <taxon>Tracheophyta</taxon>
        <taxon>Spermatophyta</taxon>
        <taxon>Magnoliopsida</taxon>
        <taxon>eudicotyledons</taxon>
        <taxon>Gunneridae</taxon>
        <taxon>Pentapetalae</taxon>
        <taxon>rosids</taxon>
        <taxon>malvids</taxon>
        <taxon>Myrtales</taxon>
        <taxon>Myrtaceae</taxon>
        <taxon>Myrtoideae</taxon>
        <taxon>Eucalypteae</taxon>
        <taxon>Eucalyptus</taxon>
    </lineage>
</organism>
<dbReference type="AlphaFoldDB" id="A0ABD3LQY7"/>
<dbReference type="InterPro" id="IPR011050">
    <property type="entry name" value="Pectin_lyase_fold/virulence"/>
</dbReference>
<evidence type="ECO:0000256" key="3">
    <source>
        <dbReference type="ARBA" id="ARBA00023295"/>
    </source>
</evidence>
<feature type="signal peptide" evidence="5">
    <location>
        <begin position="1"/>
        <end position="17"/>
    </location>
</feature>